<keyword evidence="11" id="KW-1015">Disulfide bond</keyword>
<protein>
    <submittedName>
        <fullName evidence="22">Latrophilin Cirl</fullName>
    </submittedName>
</protein>
<feature type="transmembrane region" description="Helical" evidence="16">
    <location>
        <begin position="836"/>
        <end position="858"/>
    </location>
</feature>
<dbReference type="Gene3D" id="1.20.1070.10">
    <property type="entry name" value="Rhodopsin 7-helix transmembrane proteins"/>
    <property type="match status" value="1"/>
</dbReference>
<dbReference type="FunFam" id="2.60.120.740:FF:000001">
    <property type="entry name" value="Adhesion G protein-coupled receptor L2"/>
    <property type="match status" value="1"/>
</dbReference>
<name>A0A2H8TQK7_9HEMI</name>
<evidence type="ECO:0000256" key="3">
    <source>
        <dbReference type="ARBA" id="ARBA00022475"/>
    </source>
</evidence>
<keyword evidence="13" id="KW-0325">Glycoprotein</keyword>
<dbReference type="GO" id="GO:0030246">
    <property type="term" value="F:carbohydrate binding"/>
    <property type="evidence" value="ECO:0007669"/>
    <property type="project" value="UniProtKB-KW"/>
</dbReference>
<keyword evidence="3" id="KW-1003">Cell membrane</keyword>
<dbReference type="InterPro" id="IPR001879">
    <property type="entry name" value="GPCR_2_extracellular_dom"/>
</dbReference>
<dbReference type="InterPro" id="IPR000832">
    <property type="entry name" value="GPCR_2_secretin-like"/>
</dbReference>
<feature type="chain" id="PRO_5014197146" evidence="17">
    <location>
        <begin position="26"/>
        <end position="1198"/>
    </location>
</feature>
<dbReference type="InterPro" id="IPR000203">
    <property type="entry name" value="GPS"/>
</dbReference>
<dbReference type="PROSITE" id="PS50228">
    <property type="entry name" value="SUEL_LECTIN"/>
    <property type="match status" value="1"/>
</dbReference>
<evidence type="ECO:0000256" key="15">
    <source>
        <dbReference type="SAM" id="MobiDB-lite"/>
    </source>
</evidence>
<evidence type="ECO:0000256" key="7">
    <source>
        <dbReference type="ARBA" id="ARBA00022734"/>
    </source>
</evidence>
<gene>
    <name evidence="22" type="primary">Cirl_1</name>
</gene>
<evidence type="ECO:0000256" key="9">
    <source>
        <dbReference type="ARBA" id="ARBA00023040"/>
    </source>
</evidence>
<dbReference type="PROSITE" id="PS50221">
    <property type="entry name" value="GAIN_B"/>
    <property type="match status" value="1"/>
</dbReference>
<dbReference type="AlphaFoldDB" id="A0A2H8TQK7"/>
<sequence length="1198" mass="134159">MARLSSANVKLVFFLLTVLFPVTLAKVQFIDTSRYDTVYACEGKLLKLECKDGEIIHLDRAIYGRYSITVCNDHGNTDWSVNCMSTNTLPLLQARCNEKRNCSIQANTSLFSDPCPGTMKYLEAQYHCVPASLSTTTLRPNPPWLITSQPSVWNADKLLTLKPATPIPPILSSPQLDDIVGSSVEEEPVSVSVTTTSTSTAATPEVSIVVNNYKENNSKTDNEQHLQSTGAITTEWIVPTSDLPPQLSIIDVEGMDDRLSFSCPPETSRSLFWNWTKTGEEAVQPCPGGAAGLARWRCQTYIKGVTFRSPPTPDLSECRSVWLSSLEGRLHQGDSIISIANDLSQVTDSKPLYGGDMMTTTKMLRDVAQKMEKDMVTFPDKQQQEAMVTDLLQCVVRIGSNLLNVSQYPSWKDLTFSEQMRVATSLLIGLEENSFLLADIMMKEKTITHSVQNILLSVRVIATQNVDTEVFPHSYSSNTGFFMNNTWLQLHRTALLENSEAGFIRLVYIAFDSLENILQPQSANGVRIINSKIISASLGKGKHIQLHQPVKLCFQHLQIDNVSNPTCVFWDYTENGWSEEGCSVIYSNQTHTLCKCNHLTNFAILMDLKNSGSEPLSIASNNMVMYISCIFSGICFLLAAITLQLTVKSNRTVILKNIFFCLFLVECFFMFGITQENIVFICTIMAAILHILLLCSFTWTLIEGFHLYATLIEAFDSEKLQMRLYYLVGYGVPLTVVIIACYMDNTYIYNTNNSFCLQANTIIIYSIMFVVSVNLVFLCLSLYIIKSNSSMMSVKCKENVKITSLKMWLKSAILLFVFITSTWTLAFLYIASYSTFMLYIFSAVNCSQGLLIIILYCIKNNSVYKVFSELTIISFLPWQCCLINSTPELNLNYKNQRTSLYGTSVGQNSQGSIAESSTPRSLSSHRMNTFHQPHERHAVTKVVDIQNEMDLPNLDNTICNEDSKSGICGATLPYSRSCQKSYSRTKLPKNSAVFSSGTLHKQSSLSKPNIQDNCFTLNKPTYVHNNRGAPNICPLRCNTIGDGFVDNNCSSKKYIGVSGVRATSPWNHTYSEIMGGISASAGLDDPVYEEIEREREREREQAALVSDLSDEDGRRNSDMSRQSSKSYGDHRPLIMAPTQNPETHNFHTALNAAFRQQLKEQTARTIAVLDGQTVVCHLQPEQNDVFNSQTIQHYSYEC</sequence>
<feature type="domain" description="GAIN-B" evidence="18">
    <location>
        <begin position="457"/>
        <end position="612"/>
    </location>
</feature>
<dbReference type="GO" id="GO:0005886">
    <property type="term" value="C:plasma membrane"/>
    <property type="evidence" value="ECO:0007669"/>
    <property type="project" value="UniProtKB-SubCell"/>
</dbReference>
<accession>A0A2H8TQK7</accession>
<evidence type="ECO:0000259" key="21">
    <source>
        <dbReference type="PROSITE" id="PS50261"/>
    </source>
</evidence>
<dbReference type="GO" id="GO:0007166">
    <property type="term" value="P:cell surface receptor signaling pathway"/>
    <property type="evidence" value="ECO:0007669"/>
    <property type="project" value="InterPro"/>
</dbReference>
<comment type="subcellular location">
    <subcellularLocation>
        <location evidence="1">Cell membrane</location>
        <topology evidence="1">Multi-pass membrane protein</topology>
    </subcellularLocation>
</comment>
<dbReference type="Pfam" id="PF02140">
    <property type="entry name" value="SUEL_Lectin"/>
    <property type="match status" value="1"/>
</dbReference>
<dbReference type="InterPro" id="IPR057244">
    <property type="entry name" value="GAIN_B"/>
</dbReference>
<evidence type="ECO:0000256" key="8">
    <source>
        <dbReference type="ARBA" id="ARBA00022989"/>
    </source>
</evidence>
<dbReference type="CDD" id="cd22830">
    <property type="entry name" value="Gal_Rha_Lectin_dCirl"/>
    <property type="match status" value="1"/>
</dbReference>
<dbReference type="Pfam" id="PF16489">
    <property type="entry name" value="GAIN"/>
    <property type="match status" value="1"/>
</dbReference>
<feature type="transmembrane region" description="Helical" evidence="16">
    <location>
        <begin position="762"/>
        <end position="786"/>
    </location>
</feature>
<keyword evidence="5 16" id="KW-0812">Transmembrane</keyword>
<dbReference type="GO" id="GO:0004930">
    <property type="term" value="F:G protein-coupled receptor activity"/>
    <property type="evidence" value="ECO:0007669"/>
    <property type="project" value="UniProtKB-KW"/>
</dbReference>
<feature type="transmembrane region" description="Helical" evidence="16">
    <location>
        <begin position="723"/>
        <end position="742"/>
    </location>
</feature>
<feature type="region of interest" description="Disordered" evidence="15">
    <location>
        <begin position="905"/>
        <end position="926"/>
    </location>
</feature>
<keyword evidence="6 17" id="KW-0732">Signal</keyword>
<dbReference type="InterPro" id="IPR036445">
    <property type="entry name" value="GPCR_2_extracell_dom_sf"/>
</dbReference>
<dbReference type="InterPro" id="IPR046338">
    <property type="entry name" value="GAIN_dom_sf"/>
</dbReference>
<evidence type="ECO:0000256" key="4">
    <source>
        <dbReference type="ARBA" id="ARBA00022553"/>
    </source>
</evidence>
<dbReference type="SMART" id="SM00303">
    <property type="entry name" value="GPS"/>
    <property type="match status" value="1"/>
</dbReference>
<evidence type="ECO:0000256" key="5">
    <source>
        <dbReference type="ARBA" id="ARBA00022692"/>
    </source>
</evidence>
<evidence type="ECO:0000256" key="14">
    <source>
        <dbReference type="ARBA" id="ARBA00023224"/>
    </source>
</evidence>
<dbReference type="PROSITE" id="PS50227">
    <property type="entry name" value="G_PROTEIN_RECEP_F2_3"/>
    <property type="match status" value="1"/>
</dbReference>
<evidence type="ECO:0000256" key="6">
    <source>
        <dbReference type="ARBA" id="ARBA00022729"/>
    </source>
</evidence>
<feature type="transmembrane region" description="Helical" evidence="16">
    <location>
        <begin position="678"/>
        <end position="702"/>
    </location>
</feature>
<feature type="transmembrane region" description="Helical" evidence="16">
    <location>
        <begin position="653"/>
        <end position="672"/>
    </location>
</feature>
<evidence type="ECO:0000256" key="2">
    <source>
        <dbReference type="ARBA" id="ARBA00010933"/>
    </source>
</evidence>
<dbReference type="InterPro" id="IPR043159">
    <property type="entry name" value="Lectin_gal-bd_sf"/>
</dbReference>
<dbReference type="Gene3D" id="2.60.220.50">
    <property type="match status" value="1"/>
</dbReference>
<evidence type="ECO:0000259" key="20">
    <source>
        <dbReference type="PROSITE" id="PS50228"/>
    </source>
</evidence>
<dbReference type="EMBL" id="GFXV01004366">
    <property type="protein sequence ID" value="MBW16171.1"/>
    <property type="molecule type" value="Transcribed_RNA"/>
</dbReference>
<evidence type="ECO:0000313" key="22">
    <source>
        <dbReference type="EMBL" id="MBW16171.1"/>
    </source>
</evidence>
<dbReference type="Gene3D" id="1.25.40.610">
    <property type="match status" value="1"/>
</dbReference>
<dbReference type="Pfam" id="PF01825">
    <property type="entry name" value="GPS"/>
    <property type="match status" value="1"/>
</dbReference>
<keyword evidence="10 16" id="KW-0472">Membrane</keyword>
<dbReference type="Pfam" id="PF00002">
    <property type="entry name" value="7tm_2"/>
    <property type="match status" value="1"/>
</dbReference>
<keyword evidence="9" id="KW-0297">G-protein coupled receptor</keyword>
<dbReference type="PROSITE" id="PS00650">
    <property type="entry name" value="G_PROTEIN_RECEP_F2_2"/>
    <property type="match status" value="1"/>
</dbReference>
<evidence type="ECO:0000259" key="19">
    <source>
        <dbReference type="PROSITE" id="PS50227"/>
    </source>
</evidence>
<evidence type="ECO:0000256" key="10">
    <source>
        <dbReference type="ARBA" id="ARBA00023136"/>
    </source>
</evidence>
<feature type="signal peptide" evidence="17">
    <location>
        <begin position="1"/>
        <end position="25"/>
    </location>
</feature>
<dbReference type="PROSITE" id="PS50261">
    <property type="entry name" value="G_PROTEIN_RECEP_F2_4"/>
    <property type="match status" value="1"/>
</dbReference>
<keyword evidence="14" id="KW-0807">Transducer</keyword>
<dbReference type="PANTHER" id="PTHR12011">
    <property type="entry name" value="ADHESION G-PROTEIN COUPLED RECEPTOR"/>
    <property type="match status" value="1"/>
</dbReference>
<evidence type="ECO:0000256" key="17">
    <source>
        <dbReference type="SAM" id="SignalP"/>
    </source>
</evidence>
<dbReference type="PANTHER" id="PTHR12011:SF347">
    <property type="entry name" value="FI21270P1-RELATED"/>
    <property type="match status" value="1"/>
</dbReference>
<keyword evidence="7" id="KW-0430">Lectin</keyword>
<organism evidence="22">
    <name type="scientific">Melanaphis sacchari</name>
    <dbReference type="NCBI Taxonomy" id="742174"/>
    <lineage>
        <taxon>Eukaryota</taxon>
        <taxon>Metazoa</taxon>
        <taxon>Ecdysozoa</taxon>
        <taxon>Arthropoda</taxon>
        <taxon>Hexapoda</taxon>
        <taxon>Insecta</taxon>
        <taxon>Pterygota</taxon>
        <taxon>Neoptera</taxon>
        <taxon>Paraneoptera</taxon>
        <taxon>Hemiptera</taxon>
        <taxon>Sternorrhyncha</taxon>
        <taxon>Aphidomorpha</taxon>
        <taxon>Aphidoidea</taxon>
        <taxon>Aphididae</taxon>
        <taxon>Aphidini</taxon>
        <taxon>Melanaphis</taxon>
    </lineage>
</organism>
<evidence type="ECO:0000259" key="18">
    <source>
        <dbReference type="PROSITE" id="PS50221"/>
    </source>
</evidence>
<feature type="transmembrane region" description="Helical" evidence="16">
    <location>
        <begin position="623"/>
        <end position="641"/>
    </location>
</feature>
<reference evidence="22" key="1">
    <citation type="submission" date="2017-10" db="EMBL/GenBank/DDBJ databases">
        <title>Transcriptome Assembly of Sugarcane Aphid Adults.</title>
        <authorList>
            <person name="Scully E.D."/>
            <person name="Palmer N.A."/>
            <person name="Geib S.M."/>
            <person name="Sarath G."/>
            <person name="Sattler S.E."/>
        </authorList>
    </citation>
    <scope>NUCLEOTIDE SEQUENCE</scope>
    <source>
        <tissue evidence="22">Whole body</tissue>
    </source>
</reference>
<evidence type="ECO:0000256" key="16">
    <source>
        <dbReference type="SAM" id="Phobius"/>
    </source>
</evidence>
<comment type="similarity">
    <text evidence="2">Belongs to the G-protein coupled receptor 2 family. LN-TM7 subfamily.</text>
</comment>
<proteinExistence type="inferred from homology"/>
<dbReference type="Gene3D" id="4.10.1240.10">
    <property type="entry name" value="GPCR, family 2, extracellular hormone receptor domain"/>
    <property type="match status" value="1"/>
</dbReference>
<feature type="region of interest" description="Disordered" evidence="15">
    <location>
        <begin position="1091"/>
        <end position="1142"/>
    </location>
</feature>
<dbReference type="InterPro" id="IPR000922">
    <property type="entry name" value="Lectin_gal-bd_dom"/>
</dbReference>
<dbReference type="OrthoDB" id="1100386at2759"/>
<dbReference type="PRINTS" id="PR00249">
    <property type="entry name" value="GPCRSECRETIN"/>
</dbReference>
<keyword evidence="8 16" id="KW-1133">Transmembrane helix</keyword>
<feature type="domain" description="G-protein coupled receptors family 2 profile 1" evidence="19">
    <location>
        <begin position="263"/>
        <end position="322"/>
    </location>
</feature>
<dbReference type="InterPro" id="IPR017983">
    <property type="entry name" value="GPCR_2_secretin-like_CS"/>
</dbReference>
<dbReference type="InterPro" id="IPR032471">
    <property type="entry name" value="AGRL2-4_GAIN_subdom_A"/>
</dbReference>
<dbReference type="Gene3D" id="2.60.120.740">
    <property type="match status" value="1"/>
</dbReference>
<evidence type="ECO:0000256" key="11">
    <source>
        <dbReference type="ARBA" id="ARBA00023157"/>
    </source>
</evidence>
<keyword evidence="4" id="KW-0597">Phosphoprotein</keyword>
<feature type="transmembrane region" description="Helical" evidence="16">
    <location>
        <begin position="807"/>
        <end position="830"/>
    </location>
</feature>
<keyword evidence="12" id="KW-0675">Receptor</keyword>
<evidence type="ECO:0000256" key="1">
    <source>
        <dbReference type="ARBA" id="ARBA00004651"/>
    </source>
</evidence>
<evidence type="ECO:0000256" key="13">
    <source>
        <dbReference type="ARBA" id="ARBA00023180"/>
    </source>
</evidence>
<evidence type="ECO:0000256" key="12">
    <source>
        <dbReference type="ARBA" id="ARBA00023170"/>
    </source>
</evidence>
<feature type="compositionally biased region" description="Basic and acidic residues" evidence="15">
    <location>
        <begin position="1091"/>
        <end position="1101"/>
    </location>
</feature>
<dbReference type="InterPro" id="IPR017981">
    <property type="entry name" value="GPCR_2-like_7TM"/>
</dbReference>
<feature type="domain" description="SUEL-type lectin" evidence="20">
    <location>
        <begin position="40"/>
        <end position="129"/>
    </location>
</feature>
<feature type="domain" description="G-protein coupled receptors family 2 profile 2" evidence="21">
    <location>
        <begin position="615"/>
        <end position="860"/>
    </location>
</feature>